<dbReference type="RefSeq" id="XP_027619080.1">
    <property type="nucleotide sequence ID" value="XM_027763279.1"/>
</dbReference>
<sequence length="131" mass="14582">MDSVEWKYSLAFRVNTKPVKCTRCYNGDGDLEVDKAQRAAGWRTFGWFYLDNRRAEHSRCAVTGADLQAVHDALFGPDNQGRDDEKDEGAEKEEADEDDDTLGSGIGLRETALLMLVSRVRGEGGRRPGDV</sequence>
<dbReference type="AlphaFoldDB" id="A0A401H160"/>
<organism evidence="2 3">
    <name type="scientific">Sparassis crispa</name>
    <dbReference type="NCBI Taxonomy" id="139825"/>
    <lineage>
        <taxon>Eukaryota</taxon>
        <taxon>Fungi</taxon>
        <taxon>Dikarya</taxon>
        <taxon>Basidiomycota</taxon>
        <taxon>Agaricomycotina</taxon>
        <taxon>Agaricomycetes</taxon>
        <taxon>Polyporales</taxon>
        <taxon>Sparassidaceae</taxon>
        <taxon>Sparassis</taxon>
    </lineage>
</organism>
<dbReference type="Proteomes" id="UP000287166">
    <property type="component" value="Unassembled WGS sequence"/>
</dbReference>
<dbReference type="EMBL" id="BFAD01000012">
    <property type="protein sequence ID" value="GBE88167.1"/>
    <property type="molecule type" value="Genomic_DNA"/>
</dbReference>
<gene>
    <name evidence="2" type="ORF">SCP_1203970</name>
</gene>
<reference evidence="2 3" key="1">
    <citation type="journal article" date="2018" name="Sci. Rep.">
        <title>Genome sequence of the cauliflower mushroom Sparassis crispa (Hanabiratake) and its association with beneficial usage.</title>
        <authorList>
            <person name="Kiyama R."/>
            <person name="Furutani Y."/>
            <person name="Kawaguchi K."/>
            <person name="Nakanishi T."/>
        </authorList>
    </citation>
    <scope>NUCLEOTIDE SEQUENCE [LARGE SCALE GENOMIC DNA]</scope>
</reference>
<protein>
    <submittedName>
        <fullName evidence="2">Uncharacterized protein</fullName>
    </submittedName>
</protein>
<dbReference type="OrthoDB" id="3012326at2759"/>
<proteinExistence type="predicted"/>
<dbReference type="GeneID" id="38785084"/>
<name>A0A401H160_9APHY</name>
<dbReference type="InParanoid" id="A0A401H160"/>
<evidence type="ECO:0000313" key="2">
    <source>
        <dbReference type="EMBL" id="GBE88167.1"/>
    </source>
</evidence>
<feature type="compositionally biased region" description="Acidic residues" evidence="1">
    <location>
        <begin position="85"/>
        <end position="101"/>
    </location>
</feature>
<comment type="caution">
    <text evidence="2">The sequence shown here is derived from an EMBL/GenBank/DDBJ whole genome shotgun (WGS) entry which is preliminary data.</text>
</comment>
<evidence type="ECO:0000313" key="3">
    <source>
        <dbReference type="Proteomes" id="UP000287166"/>
    </source>
</evidence>
<accession>A0A401H160</accession>
<keyword evidence="3" id="KW-1185">Reference proteome</keyword>
<evidence type="ECO:0000256" key="1">
    <source>
        <dbReference type="SAM" id="MobiDB-lite"/>
    </source>
</evidence>
<feature type="region of interest" description="Disordered" evidence="1">
    <location>
        <begin position="72"/>
        <end position="107"/>
    </location>
</feature>